<evidence type="ECO:0000313" key="3">
    <source>
        <dbReference type="Proteomes" id="UP000052978"/>
    </source>
</evidence>
<keyword evidence="3" id="KW-1185">Reference proteome</keyword>
<feature type="region of interest" description="Disordered" evidence="1">
    <location>
        <begin position="39"/>
        <end position="58"/>
    </location>
</feature>
<dbReference type="AlphaFoldDB" id="S7NSH8"/>
<dbReference type="EMBL" id="KE164765">
    <property type="protein sequence ID" value="EPQ20016.1"/>
    <property type="molecule type" value="Genomic_DNA"/>
</dbReference>
<dbReference type="Proteomes" id="UP000052978">
    <property type="component" value="Unassembled WGS sequence"/>
</dbReference>
<reference evidence="2 3" key="1">
    <citation type="journal article" date="2013" name="Nat. Commun.">
        <title>Genome analysis reveals insights into physiology and longevity of the Brandt's bat Myotis brandtii.</title>
        <authorList>
            <person name="Seim I."/>
            <person name="Fang X."/>
            <person name="Xiong Z."/>
            <person name="Lobanov A.V."/>
            <person name="Huang Z."/>
            <person name="Ma S."/>
            <person name="Feng Y."/>
            <person name="Turanov A.A."/>
            <person name="Zhu Y."/>
            <person name="Lenz T.L."/>
            <person name="Gerashchenko M.V."/>
            <person name="Fan D."/>
            <person name="Hee Yim S."/>
            <person name="Yao X."/>
            <person name="Jordan D."/>
            <person name="Xiong Y."/>
            <person name="Ma Y."/>
            <person name="Lyapunov A.N."/>
            <person name="Chen G."/>
            <person name="Kulakova O.I."/>
            <person name="Sun Y."/>
            <person name="Lee S.G."/>
            <person name="Bronson R.T."/>
            <person name="Moskalev A.A."/>
            <person name="Sunyaev S.R."/>
            <person name="Zhang G."/>
            <person name="Krogh A."/>
            <person name="Wang J."/>
            <person name="Gladyshev V.N."/>
        </authorList>
    </citation>
    <scope>NUCLEOTIDE SEQUENCE [LARGE SCALE GENOMIC DNA]</scope>
</reference>
<name>S7NSH8_MYOBR</name>
<proteinExistence type="predicted"/>
<protein>
    <submittedName>
        <fullName evidence="2">Jun dimerization protein 2</fullName>
    </submittedName>
</protein>
<organism evidence="2 3">
    <name type="scientific">Myotis brandtii</name>
    <name type="common">Brandt's bat</name>
    <dbReference type="NCBI Taxonomy" id="109478"/>
    <lineage>
        <taxon>Eukaryota</taxon>
        <taxon>Metazoa</taxon>
        <taxon>Chordata</taxon>
        <taxon>Craniata</taxon>
        <taxon>Vertebrata</taxon>
        <taxon>Euteleostomi</taxon>
        <taxon>Mammalia</taxon>
        <taxon>Eutheria</taxon>
        <taxon>Laurasiatheria</taxon>
        <taxon>Chiroptera</taxon>
        <taxon>Yangochiroptera</taxon>
        <taxon>Vespertilionidae</taxon>
        <taxon>Myotis</taxon>
    </lineage>
</organism>
<accession>S7NSH8</accession>
<evidence type="ECO:0000256" key="1">
    <source>
        <dbReference type="SAM" id="MobiDB-lite"/>
    </source>
</evidence>
<evidence type="ECO:0000313" key="2">
    <source>
        <dbReference type="EMBL" id="EPQ20016.1"/>
    </source>
</evidence>
<gene>
    <name evidence="2" type="ORF">D623_10007552</name>
</gene>
<sequence>MNAELKTQMEELKQEWQQLILMLNWYCPTCIIRTDRVKIPDSESNPTAGAAREEVTMG</sequence>